<proteinExistence type="predicted"/>
<dbReference type="Proteomes" id="UP000494363">
    <property type="component" value="Unassembled WGS sequence"/>
</dbReference>
<dbReference type="AlphaFoldDB" id="A0A6J5DUU7"/>
<reference evidence="1 2" key="1">
    <citation type="submission" date="2020-04" db="EMBL/GenBank/DDBJ databases">
        <authorList>
            <person name="De Canck E."/>
        </authorList>
    </citation>
    <scope>NUCLEOTIDE SEQUENCE [LARGE SCALE GENOMIC DNA]</scope>
    <source>
        <strain evidence="1 2">LMG 29542</strain>
    </source>
</reference>
<sequence>MCFLDAMMQSLMRPTFRLYAVARRRGDTAGATHGRAAPVVAWRYLLPQQFSRPNAVSLLSTPGCTLSVISVTPVS</sequence>
<evidence type="ECO:0000313" key="2">
    <source>
        <dbReference type="Proteomes" id="UP000494363"/>
    </source>
</evidence>
<gene>
    <name evidence="1" type="ORF">LMG29542_03043</name>
</gene>
<accession>A0A6J5DUU7</accession>
<evidence type="ECO:0000313" key="1">
    <source>
        <dbReference type="EMBL" id="CAB3757254.1"/>
    </source>
</evidence>
<keyword evidence="2" id="KW-1185">Reference proteome</keyword>
<protein>
    <submittedName>
        <fullName evidence="1">Uncharacterized protein</fullName>
    </submittedName>
</protein>
<name>A0A6J5DUU7_9BURK</name>
<dbReference type="EMBL" id="CADIKH010000012">
    <property type="protein sequence ID" value="CAB3757254.1"/>
    <property type="molecule type" value="Genomic_DNA"/>
</dbReference>
<organism evidence="1 2">
    <name type="scientific">Paraburkholderia humisilvae</name>
    <dbReference type="NCBI Taxonomy" id="627669"/>
    <lineage>
        <taxon>Bacteria</taxon>
        <taxon>Pseudomonadati</taxon>
        <taxon>Pseudomonadota</taxon>
        <taxon>Betaproteobacteria</taxon>
        <taxon>Burkholderiales</taxon>
        <taxon>Burkholderiaceae</taxon>
        <taxon>Paraburkholderia</taxon>
    </lineage>
</organism>